<name>A0AB40B8L7_DIOCR</name>
<dbReference type="Proteomes" id="UP001515500">
    <property type="component" value="Chromosome 5"/>
</dbReference>
<dbReference type="RefSeq" id="XP_039123625.1">
    <property type="nucleotide sequence ID" value="XM_039267691.1"/>
</dbReference>
<evidence type="ECO:0000313" key="2">
    <source>
        <dbReference type="Proteomes" id="UP001515500"/>
    </source>
</evidence>
<organism evidence="2 3">
    <name type="scientific">Dioscorea cayennensis subsp. rotundata</name>
    <name type="common">White Guinea yam</name>
    <name type="synonym">Dioscorea rotundata</name>
    <dbReference type="NCBI Taxonomy" id="55577"/>
    <lineage>
        <taxon>Eukaryota</taxon>
        <taxon>Viridiplantae</taxon>
        <taxon>Streptophyta</taxon>
        <taxon>Embryophyta</taxon>
        <taxon>Tracheophyta</taxon>
        <taxon>Spermatophyta</taxon>
        <taxon>Magnoliopsida</taxon>
        <taxon>Liliopsida</taxon>
        <taxon>Dioscoreales</taxon>
        <taxon>Dioscoreaceae</taxon>
        <taxon>Dioscorea</taxon>
    </lineage>
</organism>
<accession>A0AB40B8L7</accession>
<proteinExistence type="predicted"/>
<evidence type="ECO:0000259" key="1">
    <source>
        <dbReference type="Pfam" id="PF13966"/>
    </source>
</evidence>
<feature type="domain" description="Reverse transcriptase zinc-binding" evidence="1">
    <location>
        <begin position="77"/>
        <end position="163"/>
    </location>
</feature>
<sequence>MFWLDNWVEGCALADICPHLFLLAQSKEETIVDFLNRGPDPTVYYLSTVSTVLNTLHSQPSSGIDERRWKLSSNGKFSVKTFYNFLNDGGLRCDKTKVILKGDCPKKVNLFNWLALDNKILTLDNLALRGCNVLPTTTCVMCHADVETAEHLLLHCPLATHIWTFFAHLLGARHIPRSLVDLWGDWRRAVPKSLLPFWDLLVRAINRNIWLKRNARIFTANCLSITTRFLKLSVWFFLWFSRTP</sequence>
<evidence type="ECO:0000313" key="3">
    <source>
        <dbReference type="RefSeq" id="XP_039123625.1"/>
    </source>
</evidence>
<keyword evidence="2" id="KW-1185">Reference proteome</keyword>
<dbReference type="InterPro" id="IPR026960">
    <property type="entry name" value="RVT-Znf"/>
</dbReference>
<dbReference type="GeneID" id="120260253"/>
<dbReference type="PANTHER" id="PTHR36617">
    <property type="entry name" value="PROTEIN, PUTATIVE-RELATED"/>
    <property type="match status" value="1"/>
</dbReference>
<gene>
    <name evidence="3" type="primary">LOC120260253</name>
</gene>
<dbReference type="Pfam" id="PF13966">
    <property type="entry name" value="zf-RVT"/>
    <property type="match status" value="1"/>
</dbReference>
<dbReference type="PANTHER" id="PTHR36617:SF15">
    <property type="entry name" value="REVERSE TRANSCRIPTASE ZINC-BINDING DOMAIN-CONTAINING PROTEIN"/>
    <property type="match status" value="1"/>
</dbReference>
<reference evidence="3" key="1">
    <citation type="submission" date="2025-08" db="UniProtKB">
        <authorList>
            <consortium name="RefSeq"/>
        </authorList>
    </citation>
    <scope>IDENTIFICATION</scope>
</reference>
<dbReference type="AlphaFoldDB" id="A0AB40B8L7"/>
<protein>
    <submittedName>
        <fullName evidence="3">Uncharacterized protein LOC120260253</fullName>
    </submittedName>
</protein>